<evidence type="ECO:0000256" key="6">
    <source>
        <dbReference type="ARBA" id="ARBA00022763"/>
    </source>
</evidence>
<dbReference type="GO" id="GO:0006281">
    <property type="term" value="P:DNA repair"/>
    <property type="evidence" value="ECO:0007669"/>
    <property type="project" value="UniProtKB-KW"/>
</dbReference>
<feature type="compositionally biased region" description="Low complexity" evidence="12">
    <location>
        <begin position="611"/>
        <end position="646"/>
    </location>
</feature>
<comment type="similarity">
    <text evidence="2">Belongs to the WD repeat DDB2/WDR76 family.</text>
</comment>
<feature type="region of interest" description="Disordered" evidence="12">
    <location>
        <begin position="473"/>
        <end position="513"/>
    </location>
</feature>
<protein>
    <recommendedName>
        <fullName evidence="3">DNA damage-binding protein 2</fullName>
    </recommendedName>
</protein>
<accession>A0A0L0D6Y2</accession>
<keyword evidence="10" id="KW-0539">Nucleus</keyword>
<evidence type="ECO:0000256" key="11">
    <source>
        <dbReference type="PROSITE-ProRule" id="PRU00221"/>
    </source>
</evidence>
<dbReference type="PROSITE" id="PS00678">
    <property type="entry name" value="WD_REPEATS_1"/>
    <property type="match status" value="1"/>
</dbReference>
<organism evidence="13 14">
    <name type="scientific">Thecamonas trahens ATCC 50062</name>
    <dbReference type="NCBI Taxonomy" id="461836"/>
    <lineage>
        <taxon>Eukaryota</taxon>
        <taxon>Apusozoa</taxon>
        <taxon>Apusomonadida</taxon>
        <taxon>Apusomonadidae</taxon>
        <taxon>Thecamonas</taxon>
    </lineage>
</organism>
<dbReference type="AlphaFoldDB" id="A0A0L0D6Y2"/>
<dbReference type="GO" id="GO:0003684">
    <property type="term" value="F:damaged DNA binding"/>
    <property type="evidence" value="ECO:0007669"/>
    <property type="project" value="InterPro"/>
</dbReference>
<keyword evidence="9" id="KW-0234">DNA repair</keyword>
<comment type="subcellular location">
    <subcellularLocation>
        <location evidence="1">Nucleus</location>
    </subcellularLocation>
</comment>
<evidence type="ECO:0000256" key="2">
    <source>
        <dbReference type="ARBA" id="ARBA00005434"/>
    </source>
</evidence>
<proteinExistence type="inferred from homology"/>
<evidence type="ECO:0000256" key="4">
    <source>
        <dbReference type="ARBA" id="ARBA00022574"/>
    </source>
</evidence>
<evidence type="ECO:0000256" key="5">
    <source>
        <dbReference type="ARBA" id="ARBA00022737"/>
    </source>
</evidence>
<feature type="repeat" description="WD" evidence="11">
    <location>
        <begin position="259"/>
        <end position="294"/>
    </location>
</feature>
<dbReference type="PANTHER" id="PTHR15169">
    <property type="entry name" value="DAMAGE-SPECIFIC DNA BINDING PROTEIN 2"/>
    <property type="match status" value="1"/>
</dbReference>
<dbReference type="Gene3D" id="2.130.10.10">
    <property type="entry name" value="YVTN repeat-like/Quinoprotein amine dehydrogenase"/>
    <property type="match status" value="2"/>
</dbReference>
<dbReference type="PROSITE" id="PS50294">
    <property type="entry name" value="WD_REPEATS_REGION"/>
    <property type="match status" value="1"/>
</dbReference>
<evidence type="ECO:0000256" key="10">
    <source>
        <dbReference type="ARBA" id="ARBA00023242"/>
    </source>
</evidence>
<feature type="region of interest" description="Disordered" evidence="12">
    <location>
        <begin position="528"/>
        <end position="699"/>
    </location>
</feature>
<feature type="compositionally biased region" description="Low complexity" evidence="12">
    <location>
        <begin position="661"/>
        <end position="680"/>
    </location>
</feature>
<dbReference type="PANTHER" id="PTHR15169:SF0">
    <property type="entry name" value="DNA DAMAGE-BINDING PROTEIN 2"/>
    <property type="match status" value="1"/>
</dbReference>
<dbReference type="Proteomes" id="UP000054408">
    <property type="component" value="Unassembled WGS sequence"/>
</dbReference>
<feature type="compositionally biased region" description="Basic residues" evidence="12">
    <location>
        <begin position="589"/>
        <end position="598"/>
    </location>
</feature>
<evidence type="ECO:0000256" key="3">
    <source>
        <dbReference type="ARBA" id="ARBA00014580"/>
    </source>
</evidence>
<dbReference type="eggNOG" id="KOG4328">
    <property type="taxonomic scope" value="Eukaryota"/>
</dbReference>
<evidence type="ECO:0000256" key="7">
    <source>
        <dbReference type="ARBA" id="ARBA00022786"/>
    </source>
</evidence>
<gene>
    <name evidence="13" type="ORF">AMSG_04204</name>
</gene>
<dbReference type="STRING" id="461836.A0A0L0D6Y2"/>
<evidence type="ECO:0000256" key="8">
    <source>
        <dbReference type="ARBA" id="ARBA00023125"/>
    </source>
</evidence>
<dbReference type="InterPro" id="IPR036322">
    <property type="entry name" value="WD40_repeat_dom_sf"/>
</dbReference>
<evidence type="ECO:0000256" key="1">
    <source>
        <dbReference type="ARBA" id="ARBA00004123"/>
    </source>
</evidence>
<evidence type="ECO:0000256" key="12">
    <source>
        <dbReference type="SAM" id="MobiDB-lite"/>
    </source>
</evidence>
<feature type="compositionally biased region" description="Low complexity" evidence="12">
    <location>
        <begin position="569"/>
        <end position="588"/>
    </location>
</feature>
<reference evidence="13 14" key="1">
    <citation type="submission" date="2010-05" db="EMBL/GenBank/DDBJ databases">
        <title>The Genome Sequence of Thecamonas trahens ATCC 50062.</title>
        <authorList>
            <consortium name="The Broad Institute Genome Sequencing Platform"/>
            <person name="Russ C."/>
            <person name="Cuomo C."/>
            <person name="Shea T."/>
            <person name="Young S.K."/>
            <person name="Zeng Q."/>
            <person name="Koehrsen M."/>
            <person name="Haas B."/>
            <person name="Borodovsky M."/>
            <person name="Guigo R."/>
            <person name="Alvarado L."/>
            <person name="Berlin A."/>
            <person name="Bochicchio J."/>
            <person name="Borenstein D."/>
            <person name="Chapman S."/>
            <person name="Chen Z."/>
            <person name="Freedman E."/>
            <person name="Gellesch M."/>
            <person name="Goldberg J."/>
            <person name="Griggs A."/>
            <person name="Gujja S."/>
            <person name="Heilman E."/>
            <person name="Heiman D."/>
            <person name="Hepburn T."/>
            <person name="Howarth C."/>
            <person name="Jen D."/>
            <person name="Larson L."/>
            <person name="Mehta T."/>
            <person name="Park D."/>
            <person name="Pearson M."/>
            <person name="Roberts A."/>
            <person name="Saif S."/>
            <person name="Shenoy N."/>
            <person name="Sisk P."/>
            <person name="Stolte C."/>
            <person name="Sykes S."/>
            <person name="Thomson T."/>
            <person name="Walk T."/>
            <person name="White J."/>
            <person name="Yandava C."/>
            <person name="Burger G."/>
            <person name="Gray M.W."/>
            <person name="Holland P.W.H."/>
            <person name="King N."/>
            <person name="Lang F.B.F."/>
            <person name="Roger A.J."/>
            <person name="Ruiz-Trillo I."/>
            <person name="Lander E."/>
            <person name="Nusbaum C."/>
        </authorList>
    </citation>
    <scope>NUCLEOTIDE SEQUENCE [LARGE SCALE GENOMIC DNA]</scope>
    <source>
        <strain evidence="13 14">ATCC 50062</strain>
    </source>
</reference>
<evidence type="ECO:0000313" key="14">
    <source>
        <dbReference type="Proteomes" id="UP000054408"/>
    </source>
</evidence>
<dbReference type="GeneID" id="25563758"/>
<keyword evidence="7" id="KW-0833">Ubl conjugation pathway</keyword>
<feature type="compositionally biased region" description="Basic residues" evidence="12">
    <location>
        <begin position="685"/>
        <end position="699"/>
    </location>
</feature>
<dbReference type="PROSITE" id="PS50082">
    <property type="entry name" value="WD_REPEATS_2"/>
    <property type="match status" value="1"/>
</dbReference>
<evidence type="ECO:0000256" key="9">
    <source>
        <dbReference type="ARBA" id="ARBA00023204"/>
    </source>
</evidence>
<dbReference type="GO" id="GO:0009411">
    <property type="term" value="P:response to UV"/>
    <property type="evidence" value="ECO:0007669"/>
    <property type="project" value="TreeGrafter"/>
</dbReference>
<keyword evidence="14" id="KW-1185">Reference proteome</keyword>
<dbReference type="SMART" id="SM00320">
    <property type="entry name" value="WD40"/>
    <property type="match status" value="4"/>
</dbReference>
<keyword evidence="5" id="KW-0677">Repeat</keyword>
<dbReference type="OrthoDB" id="9890280at2759"/>
<feature type="compositionally biased region" description="Acidic residues" evidence="12">
    <location>
        <begin position="650"/>
        <end position="660"/>
    </location>
</feature>
<name>A0A0L0D6Y2_THETB</name>
<dbReference type="InterPro" id="IPR033312">
    <property type="entry name" value="DDB2"/>
</dbReference>
<dbReference type="RefSeq" id="XP_013758987.1">
    <property type="nucleotide sequence ID" value="XM_013903533.1"/>
</dbReference>
<evidence type="ECO:0000313" key="13">
    <source>
        <dbReference type="EMBL" id="KNC47970.1"/>
    </source>
</evidence>
<dbReference type="InterPro" id="IPR019775">
    <property type="entry name" value="WD40_repeat_CS"/>
</dbReference>
<dbReference type="SUPFAM" id="SSF50978">
    <property type="entry name" value="WD40 repeat-like"/>
    <property type="match status" value="1"/>
</dbReference>
<dbReference type="InterPro" id="IPR015943">
    <property type="entry name" value="WD40/YVTN_repeat-like_dom_sf"/>
</dbReference>
<dbReference type="GO" id="GO:0080008">
    <property type="term" value="C:Cul4-RING E3 ubiquitin ligase complex"/>
    <property type="evidence" value="ECO:0007669"/>
    <property type="project" value="InterPro"/>
</dbReference>
<keyword evidence="6" id="KW-0227">DNA damage</keyword>
<dbReference type="EMBL" id="GL349449">
    <property type="protein sequence ID" value="KNC47970.1"/>
    <property type="molecule type" value="Genomic_DNA"/>
</dbReference>
<keyword evidence="8" id="KW-0238">DNA-binding</keyword>
<dbReference type="GO" id="GO:0005634">
    <property type="term" value="C:nucleus"/>
    <property type="evidence" value="ECO:0007669"/>
    <property type="project" value="UniProtKB-SubCell"/>
</dbReference>
<sequence>MQVAWTVQRARLGMRSGQRARQAVGSSRVPMAFSALALAKQETLFRRRTELVVVHEALPEETAYTTAHDGTIVLWDYSDRPQEASRTRVVFMGAGKAAGLQELRLLPSSPGLLFTASLNGTVCMHDVAAQASRILLGSFSWDRWFTTCDIAEDRSLVVAGDNHGYAYFLDPRTGSNLVTGADAALVAKAEATPDNHVSHWMTRSVAWEGDPYATWAEPSLAWLPPQAPPGYDVLDGSRFGRAPGSPLVRPPSVATGRGLRFHKNKLVHAEFHPADTNVLLTAGHDKVMRLWDVRKLSSTGFAVGHTASSLLSEYALPANVNAAYFSPGDGARILATTQNDLILVYDVADGSMGVINHPNSFYQHMTPIKASWHPIHPEFFVVGSYKSLSKRSTTAAFAGMDKDAYAHIAEYRGIDLYNAVTLDHVAAIPATVVTEKPRVFAVNKFSATGDVLLSGSGHSLYAWRPVNAVDAAHRSGNKRMRSPSRGSRSDDDDDDDGQGSGPHRPLSAMSLADPAAINRRIRDLFGRSQRFANPGDAKDMLAKSGKAKAKAKTATKATAAKSRSKTKASTRATTASVASTATAASTSSRPRKKPKTLRSSKAAAAIDFTLATPPASQTSSQAASQATPTAASPSRSVPPAASVAVCVGGGDDDDDDDDFDTTSLTLYPPSASSSLSQESLDALRHRGRRDSRRKRNKQL</sequence>
<keyword evidence="4 11" id="KW-0853">WD repeat</keyword>
<dbReference type="InterPro" id="IPR001680">
    <property type="entry name" value="WD40_rpt"/>
</dbReference>